<evidence type="ECO:0000313" key="2">
    <source>
        <dbReference type="WBParaSite" id="PSU_v2.g12220.t1"/>
    </source>
</evidence>
<name>A0A914XYD6_9BILA</name>
<proteinExistence type="predicted"/>
<evidence type="ECO:0000313" key="1">
    <source>
        <dbReference type="Proteomes" id="UP000887577"/>
    </source>
</evidence>
<dbReference type="Proteomes" id="UP000887577">
    <property type="component" value="Unplaced"/>
</dbReference>
<reference evidence="2" key="1">
    <citation type="submission" date="2022-11" db="UniProtKB">
        <authorList>
            <consortium name="WormBaseParasite"/>
        </authorList>
    </citation>
    <scope>IDENTIFICATION</scope>
</reference>
<keyword evidence="1" id="KW-1185">Reference proteome</keyword>
<dbReference type="AlphaFoldDB" id="A0A914XYD6"/>
<accession>A0A914XYD6</accession>
<sequence>MPRGSREFSYFNREKNVRNGVVVECNWNKADYIVHTIADFTKHQCVYTLRSCFKTRQNPETRSQFYKDERPYEVFENVNFEADEYNLVPEKVARNQKKWECSNMGNDVFAVRDVCIFSRDTPRKCYSELAGIIVPYNDGIADEILTANVPFDCFLQFSFTPSNNVNLDNPAVFSLQYKVHSIEQVNPEQFGLAFKTPWLKFTQPVYEDYDPFNLGSDPEKLKLLPGIKGYALTGNKVYIPSRPRWSVSLAHNKITSLLKIHQCAQIKPHMPLLLDVRYNDNINRYIVYDATARGEKEFPATLTKDRFHQALLSPVPDCPGYFTFRDIGLVFDKYGRMVSFYSSDRQAKINADFTYVDPDERAYTQLEIRRVYDKNDIDLMAVTFEGFYIGNNEFYCPFLHFWILRAPGDMECSIGSWYRLKIDEIHEDEGIADVEAQILPQYDPVPHKMVQENIEFLVEIGVHRAAGNQILVAPYIGPIGITEIELARFENIKAVAIQFPLPEELREDRVQVRPQMTKTFKTFEQGKSVGGYK</sequence>
<protein>
    <submittedName>
        <fullName evidence="2">Uncharacterized protein</fullName>
    </submittedName>
</protein>
<dbReference type="WBParaSite" id="PSU_v2.g12220.t1">
    <property type="protein sequence ID" value="PSU_v2.g12220.t1"/>
    <property type="gene ID" value="PSU_v2.g12220"/>
</dbReference>
<organism evidence="1 2">
    <name type="scientific">Panagrolaimus superbus</name>
    <dbReference type="NCBI Taxonomy" id="310955"/>
    <lineage>
        <taxon>Eukaryota</taxon>
        <taxon>Metazoa</taxon>
        <taxon>Ecdysozoa</taxon>
        <taxon>Nematoda</taxon>
        <taxon>Chromadorea</taxon>
        <taxon>Rhabditida</taxon>
        <taxon>Tylenchina</taxon>
        <taxon>Panagrolaimomorpha</taxon>
        <taxon>Panagrolaimoidea</taxon>
        <taxon>Panagrolaimidae</taxon>
        <taxon>Panagrolaimus</taxon>
    </lineage>
</organism>